<gene>
    <name evidence="2" type="ORF">FBEOM_916</name>
</gene>
<evidence type="ECO:0000313" key="3">
    <source>
        <dbReference type="Proteomes" id="UP000730481"/>
    </source>
</evidence>
<feature type="compositionally biased region" description="Polar residues" evidence="1">
    <location>
        <begin position="86"/>
        <end position="97"/>
    </location>
</feature>
<keyword evidence="3" id="KW-1185">Reference proteome</keyword>
<accession>A0A9P5E1A9</accession>
<dbReference type="AlphaFoldDB" id="A0A9P5E1A9"/>
<evidence type="ECO:0000256" key="1">
    <source>
        <dbReference type="SAM" id="MobiDB-lite"/>
    </source>
</evidence>
<comment type="caution">
    <text evidence="2">The sequence shown here is derived from an EMBL/GenBank/DDBJ whole genome shotgun (WGS) entry which is preliminary data.</text>
</comment>
<sequence>MENPGRDNEAVGRVFHKSLEFQAPEPLYREDLIALGGRRDREFLFGHWPSVQSVYERKLEAEMGVTYQIEAWGSSDSENLELGEDNQVQEPATNPDSDQLHLDPSQYVQ</sequence>
<protein>
    <submittedName>
        <fullName evidence="2">Uncharacterized protein</fullName>
    </submittedName>
</protein>
<reference evidence="2" key="1">
    <citation type="journal article" date="2017" name="Mycologia">
        <title>Fusarium algeriense, sp. nov., a novel toxigenic crown rot pathogen of durum wheat from Algeria is nested in the Fusarium burgessii species complex.</title>
        <authorList>
            <person name="Laraba I."/>
            <person name="Keddad A."/>
            <person name="Boureghda H."/>
            <person name="Abdallah N."/>
            <person name="Vaughan M.M."/>
            <person name="Proctor R.H."/>
            <person name="Busman M."/>
            <person name="O'Donnell K."/>
        </authorList>
    </citation>
    <scope>NUCLEOTIDE SEQUENCE</scope>
    <source>
        <strain evidence="2">NRRL 25174</strain>
    </source>
</reference>
<reference evidence="2" key="2">
    <citation type="submission" date="2020-02" db="EMBL/GenBank/DDBJ databases">
        <title>Identification and distribution of gene clusters putatively required for synthesis of sphingolipid metabolism inhibitors in phylogenetically diverse species of the filamentous fungus Fusarium.</title>
        <authorList>
            <person name="Kim H.-S."/>
            <person name="Busman M."/>
            <person name="Brown D.W."/>
            <person name="Divon H."/>
            <person name="Uhlig S."/>
            <person name="Proctor R.H."/>
        </authorList>
    </citation>
    <scope>NUCLEOTIDE SEQUENCE</scope>
    <source>
        <strain evidence="2">NRRL 25174</strain>
    </source>
</reference>
<organism evidence="2 3">
    <name type="scientific">Fusarium beomiforme</name>
    <dbReference type="NCBI Taxonomy" id="44412"/>
    <lineage>
        <taxon>Eukaryota</taxon>
        <taxon>Fungi</taxon>
        <taxon>Dikarya</taxon>
        <taxon>Ascomycota</taxon>
        <taxon>Pezizomycotina</taxon>
        <taxon>Sordariomycetes</taxon>
        <taxon>Hypocreomycetidae</taxon>
        <taxon>Hypocreales</taxon>
        <taxon>Nectriaceae</taxon>
        <taxon>Fusarium</taxon>
        <taxon>Fusarium burgessii species complex</taxon>
    </lineage>
</organism>
<dbReference type="EMBL" id="PVQB02000034">
    <property type="protein sequence ID" value="KAF4345042.1"/>
    <property type="molecule type" value="Genomic_DNA"/>
</dbReference>
<evidence type="ECO:0000313" key="2">
    <source>
        <dbReference type="EMBL" id="KAF4345042.1"/>
    </source>
</evidence>
<proteinExistence type="predicted"/>
<feature type="region of interest" description="Disordered" evidence="1">
    <location>
        <begin position="76"/>
        <end position="109"/>
    </location>
</feature>
<name>A0A9P5E1A9_9HYPO</name>
<dbReference type="Proteomes" id="UP000730481">
    <property type="component" value="Unassembled WGS sequence"/>
</dbReference>